<dbReference type="InterPro" id="IPR008878">
    <property type="entry name" value="Transposase_IS66_Orf2"/>
</dbReference>
<name>A0A9D7HS69_9PROT</name>
<gene>
    <name evidence="1" type="primary">tnpB</name>
    <name evidence="1" type="ORF">IPH26_00320</name>
</gene>
<dbReference type="Pfam" id="PF05717">
    <property type="entry name" value="TnpB_IS66"/>
    <property type="match status" value="1"/>
</dbReference>
<dbReference type="PANTHER" id="PTHR36455:SF1">
    <property type="entry name" value="BLR8292 PROTEIN"/>
    <property type="match status" value="1"/>
</dbReference>
<dbReference type="NCBIfam" id="NF033819">
    <property type="entry name" value="IS66_TnpB"/>
    <property type="match status" value="1"/>
</dbReference>
<sequence>MIQITPHMRILVAVEPIDFRAGIDRLVGACRQRLEADPFSGALFVFCNRARTAIKILTYDGQGYWLCQKRLSSGRFAFWPDGEKPSRALEACELQLLLMGGDPARANAAPAWRRLSVAA</sequence>
<dbReference type="Proteomes" id="UP000807785">
    <property type="component" value="Unassembled WGS sequence"/>
</dbReference>
<accession>A0A9D7HS69</accession>
<protein>
    <submittedName>
        <fullName evidence="1">IS66 family insertion sequence element accessory protein TnpB</fullName>
    </submittedName>
</protein>
<evidence type="ECO:0000313" key="2">
    <source>
        <dbReference type="Proteomes" id="UP000807785"/>
    </source>
</evidence>
<organism evidence="1 2">
    <name type="scientific">Candidatus Methylophosphatis roskildensis</name>
    <dbReference type="NCBI Taxonomy" id="2899263"/>
    <lineage>
        <taxon>Bacteria</taxon>
        <taxon>Pseudomonadati</taxon>
        <taxon>Pseudomonadota</taxon>
        <taxon>Betaproteobacteria</taxon>
        <taxon>Nitrosomonadales</taxon>
        <taxon>Sterolibacteriaceae</taxon>
        <taxon>Candidatus Methylophosphatis</taxon>
    </lineage>
</organism>
<proteinExistence type="predicted"/>
<dbReference type="AlphaFoldDB" id="A0A9D7HS69"/>
<reference evidence="1" key="1">
    <citation type="submission" date="2020-10" db="EMBL/GenBank/DDBJ databases">
        <title>Connecting structure to function with the recovery of over 1000 high-quality activated sludge metagenome-assembled genomes encoding full-length rRNA genes using long-read sequencing.</title>
        <authorList>
            <person name="Singleton C.M."/>
            <person name="Petriglieri F."/>
            <person name="Kristensen J.M."/>
            <person name="Kirkegaard R.H."/>
            <person name="Michaelsen T.Y."/>
            <person name="Andersen M.H."/>
            <person name="Karst S.M."/>
            <person name="Dueholm M.S."/>
            <person name="Nielsen P.H."/>
            <person name="Albertsen M."/>
        </authorList>
    </citation>
    <scope>NUCLEOTIDE SEQUENCE</scope>
    <source>
        <strain evidence="1">Bjer_18-Q3-R1-45_BAT3C.347</strain>
    </source>
</reference>
<comment type="caution">
    <text evidence="1">The sequence shown here is derived from an EMBL/GenBank/DDBJ whole genome shotgun (WGS) entry which is preliminary data.</text>
</comment>
<dbReference type="PANTHER" id="PTHR36455">
    <property type="match status" value="1"/>
</dbReference>
<dbReference type="EMBL" id="JADJEV010000001">
    <property type="protein sequence ID" value="MBK6971455.1"/>
    <property type="molecule type" value="Genomic_DNA"/>
</dbReference>
<evidence type="ECO:0000313" key="1">
    <source>
        <dbReference type="EMBL" id="MBK6971455.1"/>
    </source>
</evidence>